<accession>A0A8W8K1R1</accession>
<feature type="region of interest" description="Disordered" evidence="1">
    <location>
        <begin position="72"/>
        <end position="107"/>
    </location>
</feature>
<dbReference type="AlphaFoldDB" id="A0A8W8K1R1"/>
<sequence>MQEPNFEKNWVQLYWTGCQPVPIHGRDPTTAEHGDFCLLCHHPGPVRPSLDNLVSLGSPELTILMPCLVRTPDRHRSPESRTPALKPSTNPDLQVAGLQEHATTPSRLSKRQNLLIKLL</sequence>
<dbReference type="Proteomes" id="UP000005408">
    <property type="component" value="Unassembled WGS sequence"/>
</dbReference>
<dbReference type="EnsemblMetazoa" id="G21537.1">
    <property type="protein sequence ID" value="G21537.1:cds"/>
    <property type="gene ID" value="G21537"/>
</dbReference>
<evidence type="ECO:0000313" key="3">
    <source>
        <dbReference type="Proteomes" id="UP000005408"/>
    </source>
</evidence>
<protein>
    <submittedName>
        <fullName evidence="2">Uncharacterized protein</fullName>
    </submittedName>
</protein>
<reference evidence="2" key="1">
    <citation type="submission" date="2022-08" db="UniProtKB">
        <authorList>
            <consortium name="EnsemblMetazoa"/>
        </authorList>
    </citation>
    <scope>IDENTIFICATION</scope>
    <source>
        <strain evidence="2">05x7-T-G4-1.051#20</strain>
    </source>
</reference>
<keyword evidence="3" id="KW-1185">Reference proteome</keyword>
<organism evidence="2 3">
    <name type="scientific">Magallana gigas</name>
    <name type="common">Pacific oyster</name>
    <name type="synonym">Crassostrea gigas</name>
    <dbReference type="NCBI Taxonomy" id="29159"/>
    <lineage>
        <taxon>Eukaryota</taxon>
        <taxon>Metazoa</taxon>
        <taxon>Spiralia</taxon>
        <taxon>Lophotrochozoa</taxon>
        <taxon>Mollusca</taxon>
        <taxon>Bivalvia</taxon>
        <taxon>Autobranchia</taxon>
        <taxon>Pteriomorphia</taxon>
        <taxon>Ostreida</taxon>
        <taxon>Ostreoidea</taxon>
        <taxon>Ostreidae</taxon>
        <taxon>Magallana</taxon>
    </lineage>
</organism>
<proteinExistence type="predicted"/>
<evidence type="ECO:0000256" key="1">
    <source>
        <dbReference type="SAM" id="MobiDB-lite"/>
    </source>
</evidence>
<name>A0A8W8K1R1_MAGGI</name>
<evidence type="ECO:0000313" key="2">
    <source>
        <dbReference type="EnsemblMetazoa" id="G21537.1:cds"/>
    </source>
</evidence>